<evidence type="ECO:0000313" key="2">
    <source>
        <dbReference type="EMBL" id="EOK16329.1"/>
    </source>
</evidence>
<organism evidence="2 3">
    <name type="scientific">Enterococcus faecalis ATCC 6055</name>
    <dbReference type="NCBI Taxonomy" id="1169311"/>
    <lineage>
        <taxon>Bacteria</taxon>
        <taxon>Bacillati</taxon>
        <taxon>Bacillota</taxon>
        <taxon>Bacilli</taxon>
        <taxon>Lactobacillales</taxon>
        <taxon>Enterococcaceae</taxon>
        <taxon>Enterococcus</taxon>
    </lineage>
</organism>
<comment type="caution">
    <text evidence="2">The sequence shown here is derived from an EMBL/GenBank/DDBJ whole genome shotgun (WGS) entry which is preliminary data.</text>
</comment>
<feature type="transmembrane region" description="Helical" evidence="1">
    <location>
        <begin position="6"/>
        <end position="25"/>
    </location>
</feature>
<feature type="transmembrane region" description="Helical" evidence="1">
    <location>
        <begin position="37"/>
        <end position="54"/>
    </location>
</feature>
<dbReference type="HOGENOM" id="CLU_2989613_0_0_9"/>
<gene>
    <name evidence="2" type="ORF">WOU_00231</name>
</gene>
<sequence>MEITILLTSLIFFVIFCVLLVQDIYQKKFSKKTKWIFLLFSIVMYIALTIYGNIVGR</sequence>
<name>R3L6B7_ENTFL</name>
<reference evidence="2 3" key="1">
    <citation type="submission" date="2013-02" db="EMBL/GenBank/DDBJ databases">
        <title>The Genome Sequence of Enterococcus faecalis ATCC_6055.</title>
        <authorList>
            <consortium name="The Broad Institute Genome Sequencing Platform"/>
            <consortium name="The Broad Institute Genome Sequencing Center for Infectious Disease"/>
            <person name="Earl A.M."/>
            <person name="Gilmore M.S."/>
            <person name="Lebreton F."/>
            <person name="Walker B."/>
            <person name="Young S.K."/>
            <person name="Zeng Q."/>
            <person name="Gargeya S."/>
            <person name="Fitzgerald M."/>
            <person name="Haas B."/>
            <person name="Abouelleil A."/>
            <person name="Alvarado L."/>
            <person name="Arachchi H.M."/>
            <person name="Berlin A.M."/>
            <person name="Chapman S.B."/>
            <person name="Dewar J."/>
            <person name="Goldberg J."/>
            <person name="Griggs A."/>
            <person name="Gujja S."/>
            <person name="Hansen M."/>
            <person name="Howarth C."/>
            <person name="Imamovic A."/>
            <person name="Larimer J."/>
            <person name="McCowan C."/>
            <person name="Murphy C."/>
            <person name="Neiman D."/>
            <person name="Pearson M."/>
            <person name="Priest M."/>
            <person name="Roberts A."/>
            <person name="Saif S."/>
            <person name="Shea T."/>
            <person name="Sisk P."/>
            <person name="Sykes S."/>
            <person name="Wortman J."/>
            <person name="Nusbaum C."/>
            <person name="Birren B."/>
        </authorList>
    </citation>
    <scope>NUCLEOTIDE SEQUENCE [LARGE SCALE GENOMIC DNA]</scope>
    <source>
        <strain evidence="2 3">ATCC 6055</strain>
    </source>
</reference>
<proteinExistence type="predicted"/>
<dbReference type="Proteomes" id="UP000013638">
    <property type="component" value="Unassembled WGS sequence"/>
</dbReference>
<evidence type="ECO:0000313" key="3">
    <source>
        <dbReference type="Proteomes" id="UP000013638"/>
    </source>
</evidence>
<dbReference type="AlphaFoldDB" id="R3L6B7"/>
<dbReference type="EMBL" id="ASDZ01000003">
    <property type="protein sequence ID" value="EOK16329.1"/>
    <property type="molecule type" value="Genomic_DNA"/>
</dbReference>
<keyword evidence="1" id="KW-0472">Membrane</keyword>
<accession>R3L6B7</accession>
<evidence type="ECO:0000256" key="1">
    <source>
        <dbReference type="SAM" id="Phobius"/>
    </source>
</evidence>
<protein>
    <submittedName>
        <fullName evidence="2">Uncharacterized protein</fullName>
    </submittedName>
</protein>
<keyword evidence="1" id="KW-1133">Transmembrane helix</keyword>
<keyword evidence="1" id="KW-0812">Transmembrane</keyword>